<keyword evidence="3" id="KW-1133">Transmembrane helix</keyword>
<keyword evidence="3" id="KW-0472">Membrane</keyword>
<keyword evidence="3" id="KW-0812">Transmembrane</keyword>
<accession>A0A9W4UCD4</accession>
<feature type="region of interest" description="Disordered" evidence="2">
    <location>
        <begin position="402"/>
        <end position="426"/>
    </location>
</feature>
<proteinExistence type="inferred from homology"/>
<dbReference type="Gene3D" id="2.40.70.10">
    <property type="entry name" value="Acid Proteases"/>
    <property type="match status" value="2"/>
</dbReference>
<feature type="compositionally biased region" description="Basic and acidic residues" evidence="2">
    <location>
        <begin position="1"/>
        <end position="14"/>
    </location>
</feature>
<organism evidence="5 6">
    <name type="scientific">Periconia digitata</name>
    <dbReference type="NCBI Taxonomy" id="1303443"/>
    <lineage>
        <taxon>Eukaryota</taxon>
        <taxon>Fungi</taxon>
        <taxon>Dikarya</taxon>
        <taxon>Ascomycota</taxon>
        <taxon>Pezizomycotina</taxon>
        <taxon>Dothideomycetes</taxon>
        <taxon>Pleosporomycetidae</taxon>
        <taxon>Pleosporales</taxon>
        <taxon>Massarineae</taxon>
        <taxon>Periconiaceae</taxon>
        <taxon>Periconia</taxon>
    </lineage>
</organism>
<dbReference type="PANTHER" id="PTHR47966:SF51">
    <property type="entry name" value="BETA-SITE APP-CLEAVING ENZYME, ISOFORM A-RELATED"/>
    <property type="match status" value="1"/>
</dbReference>
<protein>
    <recommendedName>
        <fullName evidence="4">Peptidase A1 domain-containing protein</fullName>
    </recommendedName>
</protein>
<feature type="region of interest" description="Disordered" evidence="2">
    <location>
        <begin position="1"/>
        <end position="23"/>
    </location>
</feature>
<evidence type="ECO:0000313" key="5">
    <source>
        <dbReference type="EMBL" id="CAI6333616.1"/>
    </source>
</evidence>
<keyword evidence="6" id="KW-1185">Reference proteome</keyword>
<feature type="region of interest" description="Disordered" evidence="2">
    <location>
        <begin position="460"/>
        <end position="482"/>
    </location>
</feature>
<name>A0A9W4UCD4_9PLEO</name>
<dbReference type="GO" id="GO:0004190">
    <property type="term" value="F:aspartic-type endopeptidase activity"/>
    <property type="evidence" value="ECO:0007669"/>
    <property type="project" value="InterPro"/>
</dbReference>
<dbReference type="PRINTS" id="PR00792">
    <property type="entry name" value="PEPSIN"/>
</dbReference>
<dbReference type="InterPro" id="IPR021109">
    <property type="entry name" value="Peptidase_aspartic_dom_sf"/>
</dbReference>
<comment type="similarity">
    <text evidence="1">Belongs to the peptidase A1 family.</text>
</comment>
<dbReference type="SUPFAM" id="SSF50630">
    <property type="entry name" value="Acid proteases"/>
    <property type="match status" value="1"/>
</dbReference>
<dbReference type="InterPro" id="IPR001461">
    <property type="entry name" value="Aspartic_peptidase_A1"/>
</dbReference>
<dbReference type="PANTHER" id="PTHR47966">
    <property type="entry name" value="BETA-SITE APP-CLEAVING ENZYME, ISOFORM A-RELATED"/>
    <property type="match status" value="1"/>
</dbReference>
<dbReference type="CDD" id="cd05471">
    <property type="entry name" value="pepsin_like"/>
    <property type="match status" value="1"/>
</dbReference>
<evidence type="ECO:0000256" key="1">
    <source>
        <dbReference type="ARBA" id="ARBA00007447"/>
    </source>
</evidence>
<dbReference type="PROSITE" id="PS51767">
    <property type="entry name" value="PEPTIDASE_A1"/>
    <property type="match status" value="1"/>
</dbReference>
<comment type="caution">
    <text evidence="5">The sequence shown here is derived from an EMBL/GenBank/DDBJ whole genome shotgun (WGS) entry which is preliminary data.</text>
</comment>
<dbReference type="GO" id="GO:0006508">
    <property type="term" value="P:proteolysis"/>
    <property type="evidence" value="ECO:0007669"/>
    <property type="project" value="InterPro"/>
</dbReference>
<dbReference type="InterPro" id="IPR033121">
    <property type="entry name" value="PEPTIDASE_A1"/>
</dbReference>
<evidence type="ECO:0000313" key="6">
    <source>
        <dbReference type="Proteomes" id="UP001152607"/>
    </source>
</evidence>
<gene>
    <name evidence="5" type="ORF">PDIGIT_LOCUS6664</name>
</gene>
<evidence type="ECO:0000259" key="4">
    <source>
        <dbReference type="PROSITE" id="PS51767"/>
    </source>
</evidence>
<feature type="domain" description="Peptidase A1" evidence="4">
    <location>
        <begin position="33"/>
        <end position="384"/>
    </location>
</feature>
<reference evidence="5" key="1">
    <citation type="submission" date="2023-01" db="EMBL/GenBank/DDBJ databases">
        <authorList>
            <person name="Van Ghelder C."/>
            <person name="Rancurel C."/>
        </authorList>
    </citation>
    <scope>NUCLEOTIDE SEQUENCE</scope>
    <source>
        <strain evidence="5">CNCM I-4278</strain>
    </source>
</reference>
<evidence type="ECO:0000256" key="2">
    <source>
        <dbReference type="SAM" id="MobiDB-lite"/>
    </source>
</evidence>
<dbReference type="InterPro" id="IPR034164">
    <property type="entry name" value="Pepsin-like_dom"/>
</dbReference>
<evidence type="ECO:0000256" key="3">
    <source>
        <dbReference type="SAM" id="Phobius"/>
    </source>
</evidence>
<dbReference type="Pfam" id="PF00026">
    <property type="entry name" value="Asp"/>
    <property type="match status" value="1"/>
</dbReference>
<dbReference type="Proteomes" id="UP001152607">
    <property type="component" value="Unassembled WGS sequence"/>
</dbReference>
<feature type="transmembrane region" description="Helical" evidence="3">
    <location>
        <begin position="433"/>
        <end position="454"/>
    </location>
</feature>
<dbReference type="EMBL" id="CAOQHR010000004">
    <property type="protein sequence ID" value="CAI6333616.1"/>
    <property type="molecule type" value="Genomic_DNA"/>
</dbReference>
<dbReference type="GO" id="GO:0000324">
    <property type="term" value="C:fungal-type vacuole"/>
    <property type="evidence" value="ECO:0007669"/>
    <property type="project" value="TreeGrafter"/>
</dbReference>
<dbReference type="AlphaFoldDB" id="A0A9W4UCD4"/>
<sequence length="574" mass="62715">MDDIKANRRRDDSPKPFVYAPSQSWDGNDGRWSTFIVRVGSPEQNFRVVPSTSGHETFIPVPEGCIESDPTDCGSLRGAMPFNGKESSGFLTNASSTWKPVGLYTLNLGDRLGIQENGLFGLDNVGLMLQNSGGVELSDQVVAGIATKDFYLGLFGLGVKPSNFTDFENPQPAFMRTLKDQNKIPSLSFAYTAGAAYRIPQLPGSLTLGGYDASRFTPNDQTFSFSTDDSRVLSVGLQRITALNTLLGSRSLLTSSTLTLIDSTVPHIWLPRDACDKFAEAFGLTYDPNTDLYLVNDTMHDKLTELQPTITFNLGNDNNVAKAVTIQMPYGAFDLQASHPYYENATNYFPIRRAANDTQYTLGRTFLQEAYVIADYERSNFSVYQSKFESKTPEQQIIAISTPSKAGNPNDNNNTEGVASQPDDSGLSTGAKAGIGAGIGVLVLALLALAFLWYRRRKSTQKSAKHEPPPQEVQGDIPGAELPVPREKYEMDQGDLPGSRGGAELDSKPSRLLLSDDASKYPFRNQAELPAGPLRYEMDADHGKGGKAATRGDVIHEMDGSNFVVQESRDFKQI</sequence>
<dbReference type="OrthoDB" id="4074350at2759"/>